<feature type="transmembrane region" description="Helical" evidence="1">
    <location>
        <begin position="241"/>
        <end position="272"/>
    </location>
</feature>
<evidence type="ECO:0000313" key="2">
    <source>
        <dbReference type="EMBL" id="HIZ06699.1"/>
    </source>
</evidence>
<gene>
    <name evidence="2" type="ORF">IAA08_02045</name>
</gene>
<sequence length="612" mass="69181">MMVLKGMLVIGSLTGYCFLAKEKTKIRTEFIPLTVFSAVSLILYLGGLAGQLLPTAAAVYGIGILLCLYLAFRIRKNGFSVKEIGLFEISFLLIGILFLVLSFFLKMQHYDNFSHWAVIVKNMLTANRFPTVQDELIAFKDYPPGTSVFIYYVCRFWGNSQGMMLMAQNALLLAGFFAIFGMIREKRRFLVYSFVAMGFAMVSFLNLTIRINNLLVDFHLPVFALAAVAMIDYYQKDLKKAALLLVPVLGFLTIVKNTGLIFAAFPLLYLVYVIIKYKITWKKLGCLVVILGLVAVPGLLWNFHMDHQLAGIEQKFSAESQSEEYAPADTSQQKEIAEKFIQQAVNLSSRAAIAFAFCHGAVLVLALFLLMRRRKWLRLFTTLIVLDAAVLCYYGGILYLYLYRMPASEAVVLAGFERYACSIMVFFVGGLILAAAKDIEEAFWVKQVQGDTYRAFQSPVTKRRYQSAVFVTSVILFNFLYSEMTGLLEIRMHYPESIAGQAETLVGDHWYGNGKEDTSRYLVIGSDEDGKITNYELSYTMKYFLYASQVDTMASMPVEELEELLENYDKVILFDSGVIYGQQEVVEMVSRKAIWDSEALKEELAKAEQNAL</sequence>
<organism evidence="2 3">
    <name type="scientific">Candidatus Eubacterium avistercoris</name>
    <dbReference type="NCBI Taxonomy" id="2838567"/>
    <lineage>
        <taxon>Bacteria</taxon>
        <taxon>Bacillati</taxon>
        <taxon>Bacillota</taxon>
        <taxon>Clostridia</taxon>
        <taxon>Eubacteriales</taxon>
        <taxon>Eubacteriaceae</taxon>
        <taxon>Eubacterium</taxon>
    </lineage>
</organism>
<feature type="transmembrane region" description="Helical" evidence="1">
    <location>
        <begin position="30"/>
        <end position="46"/>
    </location>
</feature>
<keyword evidence="1" id="KW-1133">Transmembrane helix</keyword>
<comment type="caution">
    <text evidence="2">The sequence shown here is derived from an EMBL/GenBank/DDBJ whole genome shotgun (WGS) entry which is preliminary data.</text>
</comment>
<name>A0A9D2IES9_9FIRM</name>
<evidence type="ECO:0000256" key="1">
    <source>
        <dbReference type="SAM" id="Phobius"/>
    </source>
</evidence>
<evidence type="ECO:0000313" key="3">
    <source>
        <dbReference type="Proteomes" id="UP000824024"/>
    </source>
</evidence>
<reference evidence="2" key="1">
    <citation type="journal article" date="2021" name="PeerJ">
        <title>Extensive microbial diversity within the chicken gut microbiome revealed by metagenomics and culture.</title>
        <authorList>
            <person name="Gilroy R."/>
            <person name="Ravi A."/>
            <person name="Getino M."/>
            <person name="Pursley I."/>
            <person name="Horton D.L."/>
            <person name="Alikhan N.F."/>
            <person name="Baker D."/>
            <person name="Gharbi K."/>
            <person name="Hall N."/>
            <person name="Watson M."/>
            <person name="Adriaenssens E.M."/>
            <person name="Foster-Nyarko E."/>
            <person name="Jarju S."/>
            <person name="Secka A."/>
            <person name="Antonio M."/>
            <person name="Oren A."/>
            <person name="Chaudhuri R.R."/>
            <person name="La Ragione R."/>
            <person name="Hildebrand F."/>
            <person name="Pallen M.J."/>
        </authorList>
    </citation>
    <scope>NUCLEOTIDE SEQUENCE</scope>
    <source>
        <strain evidence="2">CHK192-9172</strain>
    </source>
</reference>
<feature type="transmembrane region" description="Helical" evidence="1">
    <location>
        <begin position="53"/>
        <end position="72"/>
    </location>
</feature>
<feature type="transmembrane region" description="Helical" evidence="1">
    <location>
        <begin position="165"/>
        <end position="183"/>
    </location>
</feature>
<reference evidence="2" key="2">
    <citation type="submission" date="2021-04" db="EMBL/GenBank/DDBJ databases">
        <authorList>
            <person name="Gilroy R."/>
        </authorList>
    </citation>
    <scope>NUCLEOTIDE SEQUENCE</scope>
    <source>
        <strain evidence="2">CHK192-9172</strain>
    </source>
</reference>
<feature type="transmembrane region" description="Helical" evidence="1">
    <location>
        <begin position="284"/>
        <end position="303"/>
    </location>
</feature>
<feature type="transmembrane region" description="Helical" evidence="1">
    <location>
        <begin position="189"/>
        <end position="207"/>
    </location>
</feature>
<dbReference type="AlphaFoldDB" id="A0A9D2IES9"/>
<feature type="transmembrane region" description="Helical" evidence="1">
    <location>
        <begin position="84"/>
        <end position="105"/>
    </location>
</feature>
<proteinExistence type="predicted"/>
<protein>
    <submittedName>
        <fullName evidence="2">Uncharacterized protein</fullName>
    </submittedName>
</protein>
<keyword evidence="1" id="KW-0472">Membrane</keyword>
<feature type="transmembrane region" description="Helical" evidence="1">
    <location>
        <begin position="464"/>
        <end position="481"/>
    </location>
</feature>
<dbReference type="EMBL" id="DXCH01000054">
    <property type="protein sequence ID" value="HIZ06699.1"/>
    <property type="molecule type" value="Genomic_DNA"/>
</dbReference>
<feature type="transmembrane region" description="Helical" evidence="1">
    <location>
        <begin position="383"/>
        <end position="404"/>
    </location>
</feature>
<dbReference type="Proteomes" id="UP000824024">
    <property type="component" value="Unassembled WGS sequence"/>
</dbReference>
<feature type="transmembrane region" description="Helical" evidence="1">
    <location>
        <begin position="416"/>
        <end position="436"/>
    </location>
</feature>
<feature type="transmembrane region" description="Helical" evidence="1">
    <location>
        <begin position="351"/>
        <end position="371"/>
    </location>
</feature>
<accession>A0A9D2IES9</accession>
<keyword evidence="1" id="KW-0812">Transmembrane</keyword>